<reference evidence="2 3" key="1">
    <citation type="journal article" date="2019" name="Sci. Rep.">
        <title>Orb-weaving spider Araneus ventricosus genome elucidates the spidroin gene catalogue.</title>
        <authorList>
            <person name="Kono N."/>
            <person name="Nakamura H."/>
            <person name="Ohtoshi R."/>
            <person name="Moran D.A.P."/>
            <person name="Shinohara A."/>
            <person name="Yoshida Y."/>
            <person name="Fujiwara M."/>
            <person name="Mori M."/>
            <person name="Tomita M."/>
            <person name="Arakawa K."/>
        </authorList>
    </citation>
    <scope>NUCLEOTIDE SEQUENCE [LARGE SCALE GENOMIC DNA]</scope>
</reference>
<name>A0A4Y1ZUT1_ARAVE</name>
<comment type="caution">
    <text evidence="2">The sequence shown here is derived from an EMBL/GenBank/DDBJ whole genome shotgun (WGS) entry which is preliminary data.</text>
</comment>
<evidence type="ECO:0008006" key="4">
    <source>
        <dbReference type="Google" id="ProtNLM"/>
    </source>
</evidence>
<dbReference type="EMBL" id="BGPR01078174">
    <property type="protein sequence ID" value="GBL69121.1"/>
    <property type="molecule type" value="Genomic_DNA"/>
</dbReference>
<accession>A0A4Y1ZUT1</accession>
<dbReference type="AlphaFoldDB" id="A0A4Y1ZUT1"/>
<feature type="transmembrane region" description="Helical" evidence="1">
    <location>
        <begin position="42"/>
        <end position="65"/>
    </location>
</feature>
<proteinExistence type="predicted"/>
<keyword evidence="1" id="KW-0472">Membrane</keyword>
<evidence type="ECO:0000313" key="2">
    <source>
        <dbReference type="EMBL" id="GBL69121.1"/>
    </source>
</evidence>
<protein>
    <recommendedName>
        <fullName evidence="4">Transmembrane protein INAFM2</fullName>
    </recommendedName>
</protein>
<evidence type="ECO:0000313" key="3">
    <source>
        <dbReference type="Proteomes" id="UP000499080"/>
    </source>
</evidence>
<dbReference type="InterPro" id="IPR029162">
    <property type="entry name" value="InaF-motif"/>
</dbReference>
<gene>
    <name evidence="2" type="ORF">AVEN_134188_1</name>
</gene>
<dbReference type="Proteomes" id="UP000499080">
    <property type="component" value="Unassembled WGS sequence"/>
</dbReference>
<organism evidence="2 3">
    <name type="scientific">Araneus ventricosus</name>
    <name type="common">Orbweaver spider</name>
    <name type="synonym">Epeira ventricosa</name>
    <dbReference type="NCBI Taxonomy" id="182803"/>
    <lineage>
        <taxon>Eukaryota</taxon>
        <taxon>Metazoa</taxon>
        <taxon>Ecdysozoa</taxon>
        <taxon>Arthropoda</taxon>
        <taxon>Chelicerata</taxon>
        <taxon>Arachnida</taxon>
        <taxon>Araneae</taxon>
        <taxon>Araneomorphae</taxon>
        <taxon>Entelegynae</taxon>
        <taxon>Araneoidea</taxon>
        <taxon>Araneidae</taxon>
        <taxon>Araneus</taxon>
    </lineage>
</organism>
<dbReference type="PANTHER" id="PTHR34929:SF1">
    <property type="entry name" value="INAF MOTIF CONTAINING 2"/>
    <property type="match status" value="1"/>
</dbReference>
<sequence>MSDNNTILNNGCEKVSVTDSTPDNTIKPPLSKRKQHKKLVRLLTVMAYVFSVSLGAIVLSLYYVFLWDPQIQKEGQRKLIPLPVPQQLISDPSDRPDVVGLNVSSLTAATPTEQSVTDSNGKGNGKW</sequence>
<dbReference type="PANTHER" id="PTHR34929">
    <property type="entry name" value="ZGC:153157"/>
    <property type="match status" value="1"/>
</dbReference>
<keyword evidence="1" id="KW-1133">Transmembrane helix</keyword>
<evidence type="ECO:0000256" key="1">
    <source>
        <dbReference type="SAM" id="Phobius"/>
    </source>
</evidence>
<keyword evidence="3" id="KW-1185">Reference proteome</keyword>
<dbReference type="OrthoDB" id="8113027at2759"/>
<keyword evidence="1" id="KW-0812">Transmembrane</keyword>
<dbReference type="Pfam" id="PF15018">
    <property type="entry name" value="InaF-motif"/>
    <property type="match status" value="1"/>
</dbReference>